<protein>
    <submittedName>
        <fullName evidence="7">Heparinase</fullName>
    </submittedName>
</protein>
<dbReference type="PANTHER" id="PTHR39210">
    <property type="entry name" value="HEPARIN-SULFATE LYASE"/>
    <property type="match status" value="1"/>
</dbReference>
<dbReference type="SUPFAM" id="SSF48230">
    <property type="entry name" value="Chondroitin AC/alginate lyase"/>
    <property type="match status" value="1"/>
</dbReference>
<dbReference type="Pfam" id="PF16889">
    <property type="entry name" value="Hepar_II_III_N"/>
    <property type="match status" value="1"/>
</dbReference>
<dbReference type="InterPro" id="IPR008929">
    <property type="entry name" value="Chondroitin_lyas"/>
</dbReference>
<evidence type="ECO:0000259" key="6">
    <source>
        <dbReference type="Pfam" id="PF16889"/>
    </source>
</evidence>
<dbReference type="InterPro" id="IPR012480">
    <property type="entry name" value="Hepar_II_III_C"/>
</dbReference>
<accession>A0A5R9KVI0</accession>
<comment type="caution">
    <text evidence="7">The sequence shown here is derived from an EMBL/GenBank/DDBJ whole genome shotgun (WGS) entry which is preliminary data.</text>
</comment>
<evidence type="ECO:0000256" key="4">
    <source>
        <dbReference type="ARBA" id="ARBA00023239"/>
    </source>
</evidence>
<comment type="subcellular location">
    <subcellularLocation>
        <location evidence="1">Periplasm</location>
    </subcellularLocation>
</comment>
<evidence type="ECO:0000256" key="2">
    <source>
        <dbReference type="ARBA" id="ARBA00022729"/>
    </source>
</evidence>
<dbReference type="Gene3D" id="1.50.10.100">
    <property type="entry name" value="Chondroitin AC/alginate lyase"/>
    <property type="match status" value="1"/>
</dbReference>
<feature type="domain" description="Heparinase II/III-like C-terminal" evidence="5">
    <location>
        <begin position="413"/>
        <end position="622"/>
    </location>
</feature>
<dbReference type="GO" id="GO:0042597">
    <property type="term" value="C:periplasmic space"/>
    <property type="evidence" value="ECO:0007669"/>
    <property type="project" value="UniProtKB-SubCell"/>
</dbReference>
<organism evidence="7 8">
    <name type="scientific">Dyadobacter luticola</name>
    <dbReference type="NCBI Taxonomy" id="1979387"/>
    <lineage>
        <taxon>Bacteria</taxon>
        <taxon>Pseudomonadati</taxon>
        <taxon>Bacteroidota</taxon>
        <taxon>Cytophagia</taxon>
        <taxon>Cytophagales</taxon>
        <taxon>Spirosomataceae</taxon>
        <taxon>Dyadobacter</taxon>
    </lineage>
</organism>
<evidence type="ECO:0000313" key="8">
    <source>
        <dbReference type="Proteomes" id="UP000306402"/>
    </source>
</evidence>
<dbReference type="OrthoDB" id="7335480at2"/>
<feature type="domain" description="Heparin-sulfate lyase N-terminal" evidence="6">
    <location>
        <begin position="112"/>
        <end position="316"/>
    </location>
</feature>
<evidence type="ECO:0000256" key="1">
    <source>
        <dbReference type="ARBA" id="ARBA00004418"/>
    </source>
</evidence>
<gene>
    <name evidence="7" type="ORF">FEN17_11650</name>
</gene>
<dbReference type="Pfam" id="PF07940">
    <property type="entry name" value="Hepar_II_III_C"/>
    <property type="match status" value="1"/>
</dbReference>
<dbReference type="Proteomes" id="UP000306402">
    <property type="component" value="Unassembled WGS sequence"/>
</dbReference>
<evidence type="ECO:0000313" key="7">
    <source>
        <dbReference type="EMBL" id="TLV00155.1"/>
    </source>
</evidence>
<dbReference type="EMBL" id="VCEJ01000004">
    <property type="protein sequence ID" value="TLV00155.1"/>
    <property type="molecule type" value="Genomic_DNA"/>
</dbReference>
<dbReference type="AlphaFoldDB" id="A0A5R9KVI0"/>
<sequence>MMRLDTIKGYFDFCRNMGWRYTAFRFWREVQLRTGLLRLRFSTNVRNQAFISIAAWRSLKVNFFFEPDNVQVKRDKSLTDLELNASRISENIFSYFSHKWYHVSDWHTNPETGYTYPKNQHWTKIPDFSAEAGDIKYVWEKSRFTFLYDLIRYDHHFEKDQFQLVFNLIEDWIKENPVNCGPNWKCGQEISLRVLNWLFALYYYKYSENLTQELFNKIISSIQHQMCHVRKNINFSLIAVRNNHALTESLGLYVVGLLLPFFPESNGWKKLGKRLFEQEIAYQIYEDGTFLQFSMNYHRVVVQLLSWAIALANVNGECWSETIFERARKSLQFLRTCQDDKTGRLPNYGNNDGALFFTLASCDFPDFRPQLAALATMLNVDPGYGPGKWEEEAHWLAGNFRPRGETSDLNLSNITSFEIGGYYILRDSNSITFLRCGSYRNRPFQADNMHLDIWVNGENILRDAGCYSYNTDEHFSRYFQGTASHNTAMIGDFDQMKRVSRFIWSGWIEKAPGSCWEDEDRLSIEAEFEGYEHLGKGITHKRKVAKQKGKYLWTIEDEISNVLTGLSIHQIWHPSNFSMENFSIQCQDKAGLEIQPKVAEGWFSDHYGNKEECKRIVFSSDGRFFRTVIREKNTGEF</sequence>
<keyword evidence="4" id="KW-0456">Lyase</keyword>
<name>A0A5R9KVI0_9BACT</name>
<proteinExistence type="predicted"/>
<keyword evidence="3" id="KW-0574">Periplasm</keyword>
<evidence type="ECO:0000259" key="5">
    <source>
        <dbReference type="Pfam" id="PF07940"/>
    </source>
</evidence>
<reference evidence="7 8" key="1">
    <citation type="submission" date="2019-05" db="EMBL/GenBank/DDBJ databases">
        <authorList>
            <person name="Qu J.-H."/>
        </authorList>
    </citation>
    <scope>NUCLEOTIDE SEQUENCE [LARGE SCALE GENOMIC DNA]</scope>
    <source>
        <strain evidence="7 8">T17</strain>
    </source>
</reference>
<keyword evidence="8" id="KW-1185">Reference proteome</keyword>
<dbReference type="InterPro" id="IPR031680">
    <property type="entry name" value="Hepar_II_III_N"/>
</dbReference>
<dbReference type="Gene3D" id="2.70.98.70">
    <property type="match status" value="1"/>
</dbReference>
<evidence type="ECO:0000256" key="3">
    <source>
        <dbReference type="ARBA" id="ARBA00022764"/>
    </source>
</evidence>
<dbReference type="GO" id="GO:0016829">
    <property type="term" value="F:lyase activity"/>
    <property type="evidence" value="ECO:0007669"/>
    <property type="project" value="UniProtKB-KW"/>
</dbReference>
<dbReference type="PANTHER" id="PTHR39210:SF1">
    <property type="entry name" value="HEPARIN-SULFATE LYASE"/>
    <property type="match status" value="1"/>
</dbReference>
<keyword evidence="2" id="KW-0732">Signal</keyword>